<dbReference type="EMBL" id="BAAAEN010000007">
    <property type="protein sequence ID" value="GAA0506105.1"/>
    <property type="molecule type" value="Genomic_DNA"/>
</dbReference>
<sequence>MSCRFRPPSFVVPVTPVASQAGRLSIYATEANMATQEKVTGPASYFPSIEKKHGELPTPAMAKPGWAADAGPLAARHNKASIPPIARP</sequence>
<evidence type="ECO:0000313" key="1">
    <source>
        <dbReference type="EMBL" id="GAA0506105.1"/>
    </source>
</evidence>
<name>A0ABN1BV91_9BURK</name>
<proteinExistence type="predicted"/>
<comment type="caution">
    <text evidence="1">The sequence shown here is derived from an EMBL/GenBank/DDBJ whole genome shotgun (WGS) entry which is preliminary data.</text>
</comment>
<protein>
    <submittedName>
        <fullName evidence="1">Uncharacterized protein</fullName>
    </submittedName>
</protein>
<reference evidence="2" key="1">
    <citation type="journal article" date="2019" name="Int. J. Syst. Evol. Microbiol.">
        <title>The Global Catalogue of Microorganisms (GCM) 10K type strain sequencing project: providing services to taxonomists for standard genome sequencing and annotation.</title>
        <authorList>
            <consortium name="The Broad Institute Genomics Platform"/>
            <consortium name="The Broad Institute Genome Sequencing Center for Infectious Disease"/>
            <person name="Wu L."/>
            <person name="Ma J."/>
        </authorList>
    </citation>
    <scope>NUCLEOTIDE SEQUENCE [LARGE SCALE GENOMIC DNA]</scope>
    <source>
        <strain evidence="2">JCM 14330</strain>
    </source>
</reference>
<keyword evidence="2" id="KW-1185">Reference proteome</keyword>
<evidence type="ECO:0000313" key="2">
    <source>
        <dbReference type="Proteomes" id="UP001501706"/>
    </source>
</evidence>
<organism evidence="1 2">
    <name type="scientific">Pigmentiphaga daeguensis</name>
    <dbReference type="NCBI Taxonomy" id="414049"/>
    <lineage>
        <taxon>Bacteria</taxon>
        <taxon>Pseudomonadati</taxon>
        <taxon>Pseudomonadota</taxon>
        <taxon>Betaproteobacteria</taxon>
        <taxon>Burkholderiales</taxon>
        <taxon>Alcaligenaceae</taxon>
        <taxon>Pigmentiphaga</taxon>
    </lineage>
</organism>
<gene>
    <name evidence="1" type="ORF">GCM10009097_24000</name>
</gene>
<accession>A0ABN1BV91</accession>
<dbReference type="Proteomes" id="UP001501706">
    <property type="component" value="Unassembled WGS sequence"/>
</dbReference>